<feature type="compositionally biased region" description="Polar residues" evidence="2">
    <location>
        <begin position="531"/>
        <end position="547"/>
    </location>
</feature>
<feature type="coiled-coil region" evidence="1">
    <location>
        <begin position="342"/>
        <end position="369"/>
    </location>
</feature>
<sequence>MGTGVRTFEGVISLLESGSFTEDDYVSSFAYLSRVRFELEQYCWDPKAVSGRVLAHCDNLLKVFPRYPISSLSGSHPLHKYILSLLLEIGYLILQAIRHQSCSGHHPLLSSLLDICELYSESAYDDVSLIAIAAISSYSKSDIAAALELACEIFDSTISSLLAKSSVDPTSSLISLIRSLRSLSLCCPEFTEFLRDSDVLTKLSTCFDVALPVVKYRFPAAPGDDVCLLRGEIIALSSKIIYDGCILPMRSCSDSSENSSERLAVLIPSIAFASDSVAIPADLMPLIGHGLLLTHLDFDIVAELTVFREKPHECGCELDESRLRYLQGIVESSHGSGRSARSTAILNTVKKIEEDVKEEKNEVASQLQEMFADYSLDYARACLAAFNFSFESTVEAIFDGKLPKHLLKVKNTKTWRDRNGGEEIRPVPKVQSQHVNKEDFEEYLKNSGRITIDIARSREEDRIKQEDDVLVPGLELSASLRQRMITDTECNYEDDEDDTFQQYERFDIGNVESDEDTSVTGKRLNVEQRSSKQNTSSVDEAASNPSKQIRDRSYKERNKGRFGNHDRKARANAKRGTLN</sequence>
<dbReference type="GO" id="GO:0043130">
    <property type="term" value="F:ubiquitin binding"/>
    <property type="evidence" value="ECO:0007669"/>
    <property type="project" value="InterPro"/>
</dbReference>
<feature type="region of interest" description="Disordered" evidence="2">
    <location>
        <begin position="508"/>
        <end position="579"/>
    </location>
</feature>
<feature type="compositionally biased region" description="Basic and acidic residues" evidence="2">
    <location>
        <begin position="548"/>
        <end position="566"/>
    </location>
</feature>
<reference evidence="4" key="1">
    <citation type="submission" date="2015-04" db="EMBL/GenBank/DDBJ databases">
        <title>The genome sequence of the plant pathogenic Rhizarian Plasmodiophora brassicae reveals insights in its biotrophic life cycle and the origin of chitin synthesis.</title>
        <authorList>
            <person name="Schwelm A."/>
            <person name="Fogelqvist J."/>
            <person name="Knaust A."/>
            <person name="Julke S."/>
            <person name="Lilja T."/>
            <person name="Dhandapani V."/>
            <person name="Bonilla-Rosso G."/>
            <person name="Karlsson M."/>
            <person name="Shevchenko A."/>
            <person name="Choi S.R."/>
            <person name="Kim H.G."/>
            <person name="Park J.Y."/>
            <person name="Lim Y.P."/>
            <person name="Ludwig-Muller J."/>
            <person name="Dixelius C."/>
        </authorList>
    </citation>
    <scope>NUCLEOTIDE SEQUENCE</scope>
    <source>
        <tissue evidence="4">Potato root galls</tissue>
    </source>
</reference>
<accession>A0A0H5R6Y1</accession>
<dbReference type="PROSITE" id="PS51140">
    <property type="entry name" value="CUE"/>
    <property type="match status" value="1"/>
</dbReference>
<dbReference type="EMBL" id="HACM01009443">
    <property type="protein sequence ID" value="CRZ09885.1"/>
    <property type="molecule type" value="Transcribed_RNA"/>
</dbReference>
<dbReference type="SUPFAM" id="SSF46934">
    <property type="entry name" value="UBA-like"/>
    <property type="match status" value="1"/>
</dbReference>
<evidence type="ECO:0000256" key="1">
    <source>
        <dbReference type="SAM" id="Coils"/>
    </source>
</evidence>
<protein>
    <recommendedName>
        <fullName evidence="3">CUE domain-containing protein</fullName>
    </recommendedName>
</protein>
<keyword evidence="1" id="KW-0175">Coiled coil</keyword>
<dbReference type="SMART" id="SM00546">
    <property type="entry name" value="CUE"/>
    <property type="match status" value="1"/>
</dbReference>
<evidence type="ECO:0000256" key="2">
    <source>
        <dbReference type="SAM" id="MobiDB-lite"/>
    </source>
</evidence>
<dbReference type="InterPro" id="IPR009060">
    <property type="entry name" value="UBA-like_sf"/>
</dbReference>
<evidence type="ECO:0000259" key="3">
    <source>
        <dbReference type="PROSITE" id="PS51140"/>
    </source>
</evidence>
<organism evidence="4">
    <name type="scientific">Spongospora subterranea</name>
    <dbReference type="NCBI Taxonomy" id="70186"/>
    <lineage>
        <taxon>Eukaryota</taxon>
        <taxon>Sar</taxon>
        <taxon>Rhizaria</taxon>
        <taxon>Endomyxa</taxon>
        <taxon>Phytomyxea</taxon>
        <taxon>Plasmodiophorida</taxon>
        <taxon>Plasmodiophoridae</taxon>
        <taxon>Spongospora</taxon>
    </lineage>
</organism>
<dbReference type="Pfam" id="PF02845">
    <property type="entry name" value="CUE"/>
    <property type="match status" value="1"/>
</dbReference>
<feature type="domain" description="CUE" evidence="3">
    <location>
        <begin position="359"/>
        <end position="402"/>
    </location>
</feature>
<evidence type="ECO:0000313" key="4">
    <source>
        <dbReference type="EMBL" id="CRZ09885.1"/>
    </source>
</evidence>
<dbReference type="AlphaFoldDB" id="A0A0H5R6Y1"/>
<dbReference type="InterPro" id="IPR003892">
    <property type="entry name" value="CUE"/>
</dbReference>
<proteinExistence type="predicted"/>
<name>A0A0H5R6Y1_9EUKA</name>